<dbReference type="SMART" id="SM00409">
    <property type="entry name" value="IG"/>
    <property type="match status" value="2"/>
</dbReference>
<feature type="region of interest" description="Disordered" evidence="8">
    <location>
        <begin position="1801"/>
        <end position="1888"/>
    </location>
</feature>
<feature type="compositionally biased region" description="Basic and acidic residues" evidence="8">
    <location>
        <begin position="1818"/>
        <end position="1829"/>
    </location>
</feature>
<dbReference type="GO" id="GO:0005576">
    <property type="term" value="C:extracellular region"/>
    <property type="evidence" value="ECO:0007669"/>
    <property type="project" value="UniProtKB-SubCell"/>
</dbReference>
<evidence type="ECO:0000256" key="1">
    <source>
        <dbReference type="ARBA" id="ARBA00004613"/>
    </source>
</evidence>
<dbReference type="InterPro" id="IPR041882">
    <property type="entry name" value="SAM_ANKS1_repeat2"/>
</dbReference>
<dbReference type="Gene3D" id="1.10.150.50">
    <property type="entry name" value="Transcription Factor, Ets-1"/>
    <property type="match status" value="2"/>
</dbReference>
<dbReference type="InterPro" id="IPR003599">
    <property type="entry name" value="Ig_sub"/>
</dbReference>
<dbReference type="Pfam" id="PF07647">
    <property type="entry name" value="SAM_2"/>
    <property type="match status" value="1"/>
</dbReference>
<dbReference type="InterPro" id="IPR013761">
    <property type="entry name" value="SAM/pointed_sf"/>
</dbReference>
<dbReference type="PROSITE" id="PS01179">
    <property type="entry name" value="PID"/>
    <property type="match status" value="1"/>
</dbReference>
<feature type="region of interest" description="Disordered" evidence="8">
    <location>
        <begin position="1019"/>
        <end position="1045"/>
    </location>
</feature>
<feature type="compositionally biased region" description="Polar residues" evidence="8">
    <location>
        <begin position="1705"/>
        <end position="1719"/>
    </location>
</feature>
<evidence type="ECO:0000259" key="11">
    <source>
        <dbReference type="PROSITE" id="PS50835"/>
    </source>
</evidence>
<dbReference type="SUPFAM" id="SSF48726">
    <property type="entry name" value="Immunoglobulin"/>
    <property type="match status" value="2"/>
</dbReference>
<feature type="region of interest" description="Disordered" evidence="8">
    <location>
        <begin position="1689"/>
        <end position="1723"/>
    </location>
</feature>
<feature type="region of interest" description="Disordered" evidence="8">
    <location>
        <begin position="1441"/>
        <end position="1462"/>
    </location>
</feature>
<evidence type="ECO:0000313" key="12">
    <source>
        <dbReference type="Proteomes" id="UP000301870"/>
    </source>
</evidence>
<keyword evidence="4" id="KW-0677">Repeat</keyword>
<sequence>MDKGNNQVERPQYWQTTCGPPAQTLGGRYSSYAEMRNVTKDRSEFNRALEAVQVHNRNNNDCREPSIKGIILALNESNRGSHIYVFTDASAKDYQDAHIVKELCQKKQSQISFVITGRCTWHYPDEIMHIYYDIAQACSGMAYEVNKNAVSQFDVDDQTEYVIVYVSGKDVYLKLTAPAGRQQNLMWNANVKVVKLVNVTPGRYTATVKGSSETSIVVVGRSDFLFEHGFSKLKPKSLNDTSLQPIANTNVHLSVLVTDESQTVKITKAQILGMDEKPIIPDLPLTKISKDLYVTPALVTPTKRFKVAVIGTVKATGGIIKRIAKIPITPQKPPKKLPDKHMPKAVISEGRETTVEYNSSLKLTCKVNAFPKPKISWYNYKGQKIASESSMIEYPYDYISYLEMPVANEDKYICTAVNDVGTNTASIKVNVKDAFTVVNVRPSVNMKYGKPGILKCDIKSRLPMDIHWYYMNEMTGAKKEVVNSNEYSISIDKTGLTIKKVDVNSVGKYVCQAYLVNDRNVKKELTQRVQVTGLVPPKIQMQANVKAVKGKAVVLECKEIVRVLLSVGANPGIVDKKGATPLHLAAFNGDTDVCWMLLAHNPPVNIDQLTSDHETALLIAAQFGFVNVVGQLISRGADVTIKNNNDESALDLAAQYGRLAVVQHLLQVRPQLVDQYRYPACRNVIFTSTPLHRASKNGRKDVVTALIDAGMDPNVRTHSGTPLHEAARFGKPSVVRILLNKGADLHAQDSSRKTVYDLLAEYPEEATRKVRKVIRGMFQAEYENLMGNFDSDKELPPFPVQDYSPDAVMTPTETQKNTNNIDSPLTPSSSSLTKSHPQSFVKKLASKCLGLKAKFNSAPNISNNAAEVDVKSKQPEKSNSNTLLIGNSKFFKMLSKKEESGEIVCNDEFDTISLDRLGTLNRDSVVNRSNRSCPGFKTSLPNISENNELSDSQESVAESIVITEIDYSDRSKKDLKINEAVNNTLKLNIFEPREVNDRKSVISTESTQLVNECYESYEFSKTGSGGSRKKLSLPRPPPRLNVASSGSNENIYENIVMEVKTIPKPAARIHVPVKPLDEVERKTLYENISVIQERKQPEPLKRTFVPKKPSSDGFDDKSSTRSRSSTLSSDSMIDESNLEDILLSEKSKSFRHRKNSPYSTAKLQISRTQSTASDSSDQTEASALENVDCSYEVEEKPLYLSMTGTLPNKKTEKSGSKKVLFRHKTFTNIEVDRNSVKVKDLPQWNNTFLKETLAHYHIRGTGHCIYNAPTVKEFIYIFNRETLYSDVPPFTKVPNDKRDSYFETAICFCRPRPPKFHSSAEDLLDKNTQPEDGQVTIDFEALKNRNEIVSSSFKCYCDSGTCTLHSNRRESPVDLVVKFSAIKRSISTPDITLESSPYSTTNKLTLPKNKSVPNNLEDPYAVISVDDIIARNTNLTRKNTDLESPVYTPMSHPSTLSSSSSARPYSIKDIAEVISLNSHSTSTTSTISNASGVHLPVRKSSSSEYSGHWSLHSCNSNVTIKSDASFKSCIEDSSDDSDDGTLHSDEEVSDAETVKSEVSTAKRPWVHSDSFRFGSKSKPEIDVIVEENSCEDKSEVSSSKHESGICLVEGSESSSSECEDDSGIPRVDTDVSLGSASLERGPGIVGGVRSGSGRRRWDEAEGTSEGDALSVSSAASSCAPLLLAHHHEYSKVSPTPPKKPPRRNLSVSPTHANSPSSGYSYELRPHARSQDDLDDIQGAKHYLKHGRSVDQYVDGKLSYSEYEENHNSPRVAPVPNPRPSLKHRSQPVAITAMYENVVIKEQNPRRKLRRNNFAPSHDNYEPRMNDNRVRKYSNQEKSSLESLLDDQSMNSPSDCERYYDGKRASIPLSPTHYEQPPTPDHPPPSAKQAENCIHERIRPLSQEYKRRSVLRDSQTETEVNLLRAASAASVASGATDRSGNTDNCVEEYVCDVPFAGLFKGSTTTLDGIGLRPMPAERPKTLRKLKSVYDASPTDAPPAPPSILSSNGQATDRNINGVEDEVRRRSNTTSSTQSGDKSLSILSPFDEQEEWAKISEIMASFGSKLVRESVFVSELEQEFTSRLGLSCSESSLSPSVASNLGLWLSGMGLHDYESLFLESGFDDIDFVNGILDENDLREMGIEENDRQKILESAKQLPLKITEISNNHNNNNISKSQNESVEEWLRNINLEQYSDTFRKHLYVDMDRVRRIWEVELTAVLEIQKAGHRKRILASVSGQHNGPANHMEDINADLNTLKSNIQQLKEEIKEKLPPSENLKPVPPPVVPTLAPPGGETLKRSKKNRPAPQPPRPSDLEIRAPSELLVGVPGALKTQWKHQPFVLVTGAVTYVANYLGSTVVKELRGTESTKKSIQKLKKSTKEPRDSPDIILSISYRGVKFLNTITRELVCEHEIRNIHCACQDADDLTHFAYITKDHTSRSHYCHVFRVATMDQATEVILTLGEAFEVAYQMALREQSNRTRVTQSLAKTPTHDPMTTTNKEKPNVNHGRSHSITEIKLNGHQLKIAPLPASLSNEDFQASSRSTDGSKSPRTPLLKAPIASTEEL</sequence>
<feature type="region of interest" description="Disordered" evidence="8">
    <location>
        <begin position="1097"/>
        <end position="1131"/>
    </location>
</feature>
<dbReference type="InterPro" id="IPR006020">
    <property type="entry name" value="PTB/PI_dom"/>
</dbReference>
<dbReference type="Pfam" id="PF00640">
    <property type="entry name" value="PID"/>
    <property type="match status" value="1"/>
</dbReference>
<feature type="region of interest" description="Disordered" evidence="8">
    <location>
        <begin position="1633"/>
        <end position="1671"/>
    </location>
</feature>
<feature type="domain" description="Ig-like" evidence="11">
    <location>
        <begin position="433"/>
        <end position="522"/>
    </location>
</feature>
<dbReference type="InterPro" id="IPR013783">
    <property type="entry name" value="Ig-like_fold"/>
</dbReference>
<dbReference type="Gene3D" id="2.60.40.10">
    <property type="entry name" value="Immunoglobulins"/>
    <property type="match status" value="2"/>
</dbReference>
<evidence type="ECO:0000256" key="2">
    <source>
        <dbReference type="ARBA" id="ARBA00022525"/>
    </source>
</evidence>
<dbReference type="OrthoDB" id="5314041at2759"/>
<protein>
    <submittedName>
        <fullName evidence="13">Uncharacterized protein LOC111354620</fullName>
    </submittedName>
</protein>
<dbReference type="CDD" id="cd09500">
    <property type="entry name" value="SAM_AIDA1AB-like_repeat2"/>
    <property type="match status" value="1"/>
</dbReference>
<dbReference type="InterPro" id="IPR007110">
    <property type="entry name" value="Ig-like_dom"/>
</dbReference>
<name>A0A9J7ISX6_SPOLT</name>
<evidence type="ECO:0000259" key="10">
    <source>
        <dbReference type="PROSITE" id="PS50105"/>
    </source>
</evidence>
<dbReference type="Pfam" id="PF07679">
    <property type="entry name" value="I-set"/>
    <property type="match status" value="2"/>
</dbReference>
<evidence type="ECO:0000256" key="3">
    <source>
        <dbReference type="ARBA" id="ARBA00022729"/>
    </source>
</evidence>
<feature type="compositionally biased region" description="Basic and acidic residues" evidence="8">
    <location>
        <begin position="1854"/>
        <end position="1863"/>
    </location>
</feature>
<feature type="region of interest" description="Disordered" evidence="8">
    <location>
        <begin position="1989"/>
        <end position="2038"/>
    </location>
</feature>
<evidence type="ECO:0000256" key="7">
    <source>
        <dbReference type="PROSITE-ProRule" id="PRU00023"/>
    </source>
</evidence>
<feature type="compositionally biased region" description="Low complexity" evidence="8">
    <location>
        <begin position="1166"/>
        <end position="1183"/>
    </location>
</feature>
<feature type="compositionally biased region" description="Polar residues" evidence="8">
    <location>
        <begin position="2476"/>
        <end position="2495"/>
    </location>
</feature>
<feature type="domain" description="PID" evidence="9">
    <location>
        <begin position="2344"/>
        <end position="2472"/>
    </location>
</feature>
<keyword evidence="2" id="KW-0964">Secreted</keyword>
<keyword evidence="6" id="KW-0325">Glycoprotein</keyword>
<dbReference type="InterPro" id="IPR003598">
    <property type="entry name" value="Ig_sub2"/>
</dbReference>
<feature type="region of interest" description="Disordered" evidence="8">
    <location>
        <begin position="2526"/>
        <end position="2562"/>
    </location>
</feature>
<evidence type="ECO:0000256" key="8">
    <source>
        <dbReference type="SAM" id="MobiDB-lite"/>
    </source>
</evidence>
<feature type="compositionally biased region" description="Low complexity" evidence="8">
    <location>
        <begin position="823"/>
        <end position="833"/>
    </location>
</feature>
<dbReference type="SMART" id="SM00454">
    <property type="entry name" value="SAM"/>
    <property type="match status" value="2"/>
</dbReference>
<feature type="compositionally biased region" description="Pro residues" evidence="8">
    <location>
        <begin position="1876"/>
        <end position="1885"/>
    </location>
</feature>
<feature type="compositionally biased region" description="Polar residues" evidence="8">
    <location>
        <begin position="812"/>
        <end position="822"/>
    </location>
</feature>
<feature type="compositionally biased region" description="Low complexity" evidence="8">
    <location>
        <begin position="1121"/>
        <end position="1131"/>
    </location>
</feature>
<feature type="compositionally biased region" description="Polar residues" evidence="8">
    <location>
        <begin position="1156"/>
        <end position="1165"/>
    </location>
</feature>
<dbReference type="Gene3D" id="1.25.40.20">
    <property type="entry name" value="Ankyrin repeat-containing domain"/>
    <property type="match status" value="2"/>
</dbReference>
<feature type="compositionally biased region" description="Pro residues" evidence="8">
    <location>
        <begin position="2277"/>
        <end position="2287"/>
    </location>
</feature>
<accession>A0A9J7ISX6</accession>
<feature type="repeat" description="ANK" evidence="7">
    <location>
        <begin position="577"/>
        <end position="609"/>
    </location>
</feature>
<feature type="repeat" description="ANK" evidence="7">
    <location>
        <begin position="686"/>
        <end position="718"/>
    </location>
</feature>
<dbReference type="InterPro" id="IPR002110">
    <property type="entry name" value="Ankyrin_rpt"/>
</dbReference>
<feature type="region of interest" description="Disordered" evidence="8">
    <location>
        <begin position="1530"/>
        <end position="1561"/>
    </location>
</feature>
<feature type="region of interest" description="Disordered" evidence="8">
    <location>
        <begin position="2475"/>
        <end position="2506"/>
    </location>
</feature>
<feature type="domain" description="Ig-like" evidence="11">
    <location>
        <begin position="343"/>
        <end position="430"/>
    </location>
</feature>
<dbReference type="SMART" id="SM00248">
    <property type="entry name" value="ANK"/>
    <property type="match status" value="5"/>
</dbReference>
<dbReference type="InterPro" id="IPR033635">
    <property type="entry name" value="ANKS1/Caskin"/>
</dbReference>
<dbReference type="Pfam" id="PF23560">
    <property type="entry name" value="GBD_Hemicentin"/>
    <property type="match status" value="1"/>
</dbReference>
<comment type="subcellular location">
    <subcellularLocation>
        <location evidence="1">Secreted</location>
    </subcellularLocation>
</comment>
<dbReference type="PANTHER" id="PTHR24174:SF1">
    <property type="entry name" value="IP14385P"/>
    <property type="match status" value="1"/>
</dbReference>
<dbReference type="PANTHER" id="PTHR24174">
    <property type="entry name" value="ANKYRIN REPEAT AND STERILE ALPHA MOTIF DOMAIN-CONTAINING PROTEIN 1"/>
    <property type="match status" value="1"/>
</dbReference>
<evidence type="ECO:0000256" key="4">
    <source>
        <dbReference type="ARBA" id="ARBA00022737"/>
    </source>
</evidence>
<dbReference type="Pfam" id="PF25106">
    <property type="entry name" value="VWA_4"/>
    <property type="match status" value="1"/>
</dbReference>
<dbReference type="SUPFAM" id="SSF48403">
    <property type="entry name" value="Ankyrin repeat"/>
    <property type="match status" value="1"/>
</dbReference>
<dbReference type="SUPFAM" id="SSF50729">
    <property type="entry name" value="PH domain-like"/>
    <property type="match status" value="1"/>
</dbReference>
<feature type="domain" description="SAM" evidence="10">
    <location>
        <begin position="2174"/>
        <end position="2239"/>
    </location>
</feature>
<dbReference type="PRINTS" id="PR01415">
    <property type="entry name" value="ANKYRIN"/>
</dbReference>
<dbReference type="PROSITE" id="PS50835">
    <property type="entry name" value="IG_LIKE"/>
    <property type="match status" value="2"/>
</dbReference>
<feature type="repeat" description="ANK" evidence="7">
    <location>
        <begin position="612"/>
        <end position="644"/>
    </location>
</feature>
<dbReference type="PROSITE" id="PS50297">
    <property type="entry name" value="ANK_REP_REGION"/>
    <property type="match status" value="4"/>
</dbReference>
<dbReference type="RefSeq" id="XP_022823935.1">
    <property type="nucleotide sequence ID" value="XM_022968167.1"/>
</dbReference>
<dbReference type="SUPFAM" id="SSF47769">
    <property type="entry name" value="SAM/Pointed domain"/>
    <property type="match status" value="2"/>
</dbReference>
<evidence type="ECO:0000259" key="9">
    <source>
        <dbReference type="PROSITE" id="PS01179"/>
    </source>
</evidence>
<feature type="region of interest" description="Disordered" evidence="8">
    <location>
        <begin position="812"/>
        <end position="835"/>
    </location>
</feature>
<dbReference type="PROSITE" id="PS50088">
    <property type="entry name" value="ANK_REPEAT"/>
    <property type="match status" value="4"/>
</dbReference>
<proteinExistence type="predicted"/>
<feature type="compositionally biased region" description="Low complexity" evidence="8">
    <location>
        <begin position="1449"/>
        <end position="1462"/>
    </location>
</feature>
<dbReference type="KEGG" id="sliu:111354620"/>
<reference evidence="13" key="1">
    <citation type="submission" date="2025-08" db="UniProtKB">
        <authorList>
            <consortium name="RefSeq"/>
        </authorList>
    </citation>
    <scope>IDENTIFICATION</scope>
    <source>
        <strain evidence="13">Ishihara</strain>
        <tissue evidence="13">Whole body</tissue>
    </source>
</reference>
<dbReference type="CDD" id="cd01274">
    <property type="entry name" value="PTB_Anks"/>
    <property type="match status" value="1"/>
</dbReference>
<feature type="region of interest" description="Disordered" evidence="8">
    <location>
        <begin position="1149"/>
        <end position="1183"/>
    </location>
</feature>
<feature type="compositionally biased region" description="Polar residues" evidence="8">
    <location>
        <begin position="2528"/>
        <end position="2547"/>
    </location>
</feature>
<feature type="compositionally biased region" description="Polar residues" evidence="8">
    <location>
        <begin position="1835"/>
        <end position="1853"/>
    </location>
</feature>
<dbReference type="Proteomes" id="UP000301870">
    <property type="component" value="Chromosome 18"/>
</dbReference>
<dbReference type="Gene3D" id="2.30.29.30">
    <property type="entry name" value="Pleckstrin-homology domain (PH domain)/Phosphotyrosine-binding domain (PTB)"/>
    <property type="match status" value="1"/>
</dbReference>
<dbReference type="InterPro" id="IPR011993">
    <property type="entry name" value="PH-like_dom_sf"/>
</dbReference>
<dbReference type="InterPro" id="IPR056861">
    <property type="entry name" value="HMCN1-like_VWA"/>
</dbReference>
<gene>
    <name evidence="13" type="primary">LOC111354620</name>
</gene>
<dbReference type="SMART" id="SM00462">
    <property type="entry name" value="PTB"/>
    <property type="match status" value="1"/>
</dbReference>
<keyword evidence="3" id="KW-0732">Signal</keyword>
<feature type="repeat" description="ANK" evidence="7">
    <location>
        <begin position="718"/>
        <end position="750"/>
    </location>
</feature>
<feature type="region of interest" description="Disordered" evidence="8">
    <location>
        <begin position="2266"/>
        <end position="2312"/>
    </location>
</feature>
<keyword evidence="12" id="KW-1185">Reference proteome</keyword>
<dbReference type="Pfam" id="PF00536">
    <property type="entry name" value="SAM_1"/>
    <property type="match status" value="1"/>
</dbReference>
<dbReference type="InterPro" id="IPR001660">
    <property type="entry name" value="SAM"/>
</dbReference>
<dbReference type="GO" id="GO:0005829">
    <property type="term" value="C:cytosol"/>
    <property type="evidence" value="ECO:0007669"/>
    <property type="project" value="TreeGrafter"/>
</dbReference>
<organism evidence="12 13">
    <name type="scientific">Spodoptera litura</name>
    <name type="common">Asian cotton leafworm</name>
    <dbReference type="NCBI Taxonomy" id="69820"/>
    <lineage>
        <taxon>Eukaryota</taxon>
        <taxon>Metazoa</taxon>
        <taxon>Ecdysozoa</taxon>
        <taxon>Arthropoda</taxon>
        <taxon>Hexapoda</taxon>
        <taxon>Insecta</taxon>
        <taxon>Pterygota</taxon>
        <taxon>Neoptera</taxon>
        <taxon>Endopterygota</taxon>
        <taxon>Lepidoptera</taxon>
        <taxon>Glossata</taxon>
        <taxon>Ditrysia</taxon>
        <taxon>Noctuoidea</taxon>
        <taxon>Noctuidae</taxon>
        <taxon>Amphipyrinae</taxon>
        <taxon>Spodoptera</taxon>
    </lineage>
</organism>
<dbReference type="SMART" id="SM00408">
    <property type="entry name" value="IGc2"/>
    <property type="match status" value="2"/>
</dbReference>
<dbReference type="Pfam" id="PF12796">
    <property type="entry name" value="Ank_2"/>
    <property type="match status" value="2"/>
</dbReference>
<evidence type="ECO:0000313" key="13">
    <source>
        <dbReference type="RefSeq" id="XP_022823935.1"/>
    </source>
</evidence>
<dbReference type="InterPro" id="IPR036179">
    <property type="entry name" value="Ig-like_dom_sf"/>
</dbReference>
<dbReference type="InterPro" id="IPR036770">
    <property type="entry name" value="Ankyrin_rpt-contain_sf"/>
</dbReference>
<feature type="compositionally biased region" description="Polar residues" evidence="8">
    <location>
        <begin position="2002"/>
        <end position="2013"/>
    </location>
</feature>
<evidence type="ECO:0000256" key="5">
    <source>
        <dbReference type="ARBA" id="ARBA00023043"/>
    </source>
</evidence>
<evidence type="ECO:0000256" key="6">
    <source>
        <dbReference type="ARBA" id="ARBA00023180"/>
    </source>
</evidence>
<feature type="region of interest" description="Disordered" evidence="8">
    <location>
        <begin position="1763"/>
        <end position="1784"/>
    </location>
</feature>
<dbReference type="GeneID" id="111354620"/>
<dbReference type="InterPro" id="IPR056475">
    <property type="entry name" value="GBD_Hemicentin/VWA7"/>
</dbReference>
<dbReference type="PROSITE" id="PS50105">
    <property type="entry name" value="SAM_DOMAIN"/>
    <property type="match status" value="1"/>
</dbReference>
<keyword evidence="5 7" id="KW-0040">ANK repeat</keyword>
<dbReference type="InterPro" id="IPR013098">
    <property type="entry name" value="Ig_I-set"/>
</dbReference>